<proteinExistence type="predicted"/>
<keyword evidence="1" id="KW-1185">Reference proteome</keyword>
<dbReference type="WBParaSite" id="PgR007_g094_t01">
    <property type="protein sequence ID" value="PgR007_g094_t01"/>
    <property type="gene ID" value="PgR007_g094"/>
</dbReference>
<reference evidence="2" key="1">
    <citation type="submission" date="2022-11" db="UniProtKB">
        <authorList>
            <consortium name="WormBaseParasite"/>
        </authorList>
    </citation>
    <scope>IDENTIFICATION</scope>
</reference>
<organism evidence="1 2">
    <name type="scientific">Parascaris univalens</name>
    <name type="common">Nematode worm</name>
    <dbReference type="NCBI Taxonomy" id="6257"/>
    <lineage>
        <taxon>Eukaryota</taxon>
        <taxon>Metazoa</taxon>
        <taxon>Ecdysozoa</taxon>
        <taxon>Nematoda</taxon>
        <taxon>Chromadorea</taxon>
        <taxon>Rhabditida</taxon>
        <taxon>Spirurina</taxon>
        <taxon>Ascaridomorpha</taxon>
        <taxon>Ascaridoidea</taxon>
        <taxon>Ascarididae</taxon>
        <taxon>Parascaris</taxon>
    </lineage>
</organism>
<dbReference type="Proteomes" id="UP000887569">
    <property type="component" value="Unplaced"/>
</dbReference>
<name>A0A915AFD9_PARUN</name>
<dbReference type="AlphaFoldDB" id="A0A915AFD9"/>
<protein>
    <submittedName>
        <fullName evidence="2">Uncharacterized protein</fullName>
    </submittedName>
</protein>
<evidence type="ECO:0000313" key="2">
    <source>
        <dbReference type="WBParaSite" id="PgR007_g094_t01"/>
    </source>
</evidence>
<evidence type="ECO:0000313" key="1">
    <source>
        <dbReference type="Proteomes" id="UP000887569"/>
    </source>
</evidence>
<accession>A0A915AFD9</accession>
<sequence>MNPRFTRIAALSALRIKFSSCLNCAYKMFRPVFLVGTIHRKIAQNAFRVISLLSLCFGASLSNVGPHLSQQGEVGEFSQRPLTLRELLRKHLRFEQRRDRFKRTAPFGAVVDESAALLLWKAESCSLLRPHYM</sequence>